<protein>
    <submittedName>
        <fullName evidence="1">Uncharacterized protein</fullName>
    </submittedName>
</protein>
<reference evidence="1 2" key="1">
    <citation type="submission" date="2017-06" db="EMBL/GenBank/DDBJ databases">
        <title>Genome sequencing of cyanobaciteial culture collection at National Institute for Environmental Studies (NIES).</title>
        <authorList>
            <person name="Hirose Y."/>
            <person name="Shimura Y."/>
            <person name="Fujisawa T."/>
            <person name="Nakamura Y."/>
            <person name="Kawachi M."/>
        </authorList>
    </citation>
    <scope>NUCLEOTIDE SEQUENCE [LARGE SCALE GENOMIC DNA]</scope>
    <source>
        <strain evidence="1 2">NIES-21</strain>
    </source>
</reference>
<name>A0A1Z4GE12_9CYAN</name>
<accession>A0A1Z4GE12</accession>
<keyword evidence="2" id="KW-1185">Reference proteome</keyword>
<organism evidence="1 2">
    <name type="scientific">Anabaenopsis circularis NIES-21</name>
    <dbReference type="NCBI Taxonomy" id="1085406"/>
    <lineage>
        <taxon>Bacteria</taxon>
        <taxon>Bacillati</taxon>
        <taxon>Cyanobacteriota</taxon>
        <taxon>Cyanophyceae</taxon>
        <taxon>Nostocales</taxon>
        <taxon>Nodulariaceae</taxon>
        <taxon>Anabaenopsis</taxon>
    </lineage>
</organism>
<dbReference type="AlphaFoldDB" id="A0A1Z4GE12"/>
<dbReference type="OrthoDB" id="514665at2"/>
<dbReference type="Proteomes" id="UP000218287">
    <property type="component" value="Chromosome"/>
</dbReference>
<gene>
    <name evidence="1" type="ORF">NIES21_15280</name>
</gene>
<evidence type="ECO:0000313" key="1">
    <source>
        <dbReference type="EMBL" id="BAY15709.1"/>
    </source>
</evidence>
<proteinExistence type="predicted"/>
<sequence length="257" mass="27353">MVATKTTSTISATVTQATLATGIKTAMQNAGFSATPYDDYTSTNRILVYEFVSDSNKTYGKSYFLISISSGLVVTTQVAATWNNSTHAGTNLSTTTTNTAFASGSNIIATAFNGGDEYKLVQLVQGSVVVPLGMIAPATRPTWWDMDIWNYAFSPTGSGWTTWRSSGKNPFSNDAYTNFLNYSALGTANPQTNRRDVLTGIVILSSSNAGLAAKTSDDFASVAASGTTRYDIIQPENTTQQFTIINNTSGGLAIRTQ</sequence>
<dbReference type="EMBL" id="AP018174">
    <property type="protein sequence ID" value="BAY15709.1"/>
    <property type="molecule type" value="Genomic_DNA"/>
</dbReference>
<evidence type="ECO:0000313" key="2">
    <source>
        <dbReference type="Proteomes" id="UP000218287"/>
    </source>
</evidence>